<evidence type="ECO:0000256" key="3">
    <source>
        <dbReference type="ARBA" id="ARBA00022502"/>
    </source>
</evidence>
<dbReference type="Proteomes" id="UP001583280">
    <property type="component" value="Unassembled WGS sequence"/>
</dbReference>
<evidence type="ECO:0000313" key="11">
    <source>
        <dbReference type="Proteomes" id="UP001583280"/>
    </source>
</evidence>
<feature type="transmembrane region" description="Helical" evidence="9">
    <location>
        <begin position="142"/>
        <end position="164"/>
    </location>
</feature>
<reference evidence="10 11" key="1">
    <citation type="journal article" date="2024" name="IMA Fungus">
        <title>IMA Genome - F19 : A genome assembly and annotation guide to empower mycologists, including annotated draft genome sequences of Ceratocystis pirilliformis, Diaporthe australafricana, Fusarium ophioides, Paecilomyces lecythidis, and Sporothrix stenoceras.</title>
        <authorList>
            <person name="Aylward J."/>
            <person name="Wilson A.M."/>
            <person name="Visagie C.M."/>
            <person name="Spraker J."/>
            <person name="Barnes I."/>
            <person name="Buitendag C."/>
            <person name="Ceriani C."/>
            <person name="Del Mar Angel L."/>
            <person name="du Plessis D."/>
            <person name="Fuchs T."/>
            <person name="Gasser K."/>
            <person name="Kramer D."/>
            <person name="Li W."/>
            <person name="Munsamy K."/>
            <person name="Piso A."/>
            <person name="Price J.L."/>
            <person name="Sonnekus B."/>
            <person name="Thomas C."/>
            <person name="van der Nest A."/>
            <person name="van Dijk A."/>
            <person name="van Heerden A."/>
            <person name="van Vuuren N."/>
            <person name="Yilmaz N."/>
            <person name="Duong T.A."/>
            <person name="van der Merwe N.A."/>
            <person name="Wingfield M.J."/>
            <person name="Wingfield B.D."/>
        </authorList>
    </citation>
    <scope>NUCLEOTIDE SEQUENCE [LARGE SCALE GENOMIC DNA]</scope>
    <source>
        <strain evidence="10 11">CMW 12675</strain>
    </source>
</reference>
<dbReference type="InterPro" id="IPR009580">
    <property type="entry name" value="GPI_biosynthesis_protein_Pig-F"/>
</dbReference>
<keyword evidence="7 9" id="KW-0472">Membrane</keyword>
<accession>A0ABR3ZI40</accession>
<keyword evidence="3" id="KW-0337">GPI-anchor biosynthesis</keyword>
<keyword evidence="11" id="KW-1185">Reference proteome</keyword>
<comment type="caution">
    <text evidence="10">The sequence shown here is derived from an EMBL/GenBank/DDBJ whole genome shotgun (WGS) entry which is preliminary data.</text>
</comment>
<organism evidence="10 11">
    <name type="scientific">Ceratocystis pirilliformis</name>
    <dbReference type="NCBI Taxonomy" id="259994"/>
    <lineage>
        <taxon>Eukaryota</taxon>
        <taxon>Fungi</taxon>
        <taxon>Dikarya</taxon>
        <taxon>Ascomycota</taxon>
        <taxon>Pezizomycotina</taxon>
        <taxon>Sordariomycetes</taxon>
        <taxon>Hypocreomycetidae</taxon>
        <taxon>Microascales</taxon>
        <taxon>Ceratocystidaceae</taxon>
        <taxon>Ceratocystis</taxon>
    </lineage>
</organism>
<keyword evidence="6 9" id="KW-1133">Transmembrane helix</keyword>
<evidence type="ECO:0000256" key="5">
    <source>
        <dbReference type="ARBA" id="ARBA00022824"/>
    </source>
</evidence>
<name>A0ABR3ZI40_9PEZI</name>
<feature type="transmembrane region" description="Helical" evidence="9">
    <location>
        <begin position="211"/>
        <end position="232"/>
    </location>
</feature>
<comment type="pathway">
    <text evidence="2">Glycolipid biosynthesis; glycosylphosphatidylinositol-anchor biosynthesis.</text>
</comment>
<evidence type="ECO:0000256" key="8">
    <source>
        <dbReference type="SAM" id="MobiDB-lite"/>
    </source>
</evidence>
<feature type="region of interest" description="Disordered" evidence="8">
    <location>
        <begin position="1"/>
        <end position="24"/>
    </location>
</feature>
<evidence type="ECO:0000313" key="10">
    <source>
        <dbReference type="EMBL" id="KAL1900331.1"/>
    </source>
</evidence>
<evidence type="ECO:0000256" key="2">
    <source>
        <dbReference type="ARBA" id="ARBA00004687"/>
    </source>
</evidence>
<keyword evidence="4 9" id="KW-0812">Transmembrane</keyword>
<dbReference type="Pfam" id="PF06699">
    <property type="entry name" value="PIG-F"/>
    <property type="match status" value="1"/>
</dbReference>
<proteinExistence type="predicted"/>
<evidence type="ECO:0000256" key="7">
    <source>
        <dbReference type="ARBA" id="ARBA00023136"/>
    </source>
</evidence>
<evidence type="ECO:0000256" key="1">
    <source>
        <dbReference type="ARBA" id="ARBA00004477"/>
    </source>
</evidence>
<feature type="transmembrane region" description="Helical" evidence="9">
    <location>
        <begin position="67"/>
        <end position="89"/>
    </location>
</feature>
<keyword evidence="5" id="KW-0256">Endoplasmic reticulum</keyword>
<protein>
    <submittedName>
        <fullName evidence="10">Glycosylphosphatidylinositol (GPI) anchor assembly protein</fullName>
    </submittedName>
</protein>
<gene>
    <name evidence="10" type="primary">GPI11</name>
    <name evidence="10" type="ORF">Cpir12675_001015</name>
</gene>
<evidence type="ECO:0000256" key="9">
    <source>
        <dbReference type="SAM" id="Phobius"/>
    </source>
</evidence>
<feature type="transmembrane region" description="Helical" evidence="9">
    <location>
        <begin position="185"/>
        <end position="205"/>
    </location>
</feature>
<dbReference type="EMBL" id="JAWDJO010000014">
    <property type="protein sequence ID" value="KAL1900331.1"/>
    <property type="molecule type" value="Genomic_DNA"/>
</dbReference>
<evidence type="ECO:0000256" key="4">
    <source>
        <dbReference type="ARBA" id="ARBA00022692"/>
    </source>
</evidence>
<feature type="transmembrane region" description="Helical" evidence="9">
    <location>
        <begin position="110"/>
        <end position="136"/>
    </location>
</feature>
<evidence type="ECO:0000256" key="6">
    <source>
        <dbReference type="ARBA" id="ARBA00022989"/>
    </source>
</evidence>
<sequence>MVTKPARSAPVASNEPETPPPPPLASVKLHTDLIALSIRLGQPMLVAAFFIYNFSNVIADPVEGLQKILAVVAVAQVVYVLACVPEVGTKYKTGAATKKKMERRSSIQRSVFTAILSLILSGLITPFAHLVLILFGGPFLNLVKPTFLCAAHFSLVCMFPLFYAHGVESSTWLAIGSLGQPIDEPYGALCGGLLGAWLGAVPIPLDWDREWQKWPVTIVCGIYMGAALGRLLGGSLMFGRRMVELDVPVKEELESERAFKTMDSKLMS</sequence>
<comment type="subcellular location">
    <subcellularLocation>
        <location evidence="1">Endoplasmic reticulum membrane</location>
        <topology evidence="1">Multi-pass membrane protein</topology>
    </subcellularLocation>
</comment>
<feature type="transmembrane region" description="Helical" evidence="9">
    <location>
        <begin position="33"/>
        <end position="55"/>
    </location>
</feature>